<proteinExistence type="predicted"/>
<dbReference type="InterPro" id="IPR050109">
    <property type="entry name" value="HTH-type_TetR-like_transc_reg"/>
</dbReference>
<dbReference type="PRINTS" id="PR00455">
    <property type="entry name" value="HTHTETR"/>
</dbReference>
<dbReference type="Proteomes" id="UP000282211">
    <property type="component" value="Unassembled WGS sequence"/>
</dbReference>
<dbReference type="AlphaFoldDB" id="A0A420WCV9"/>
<dbReference type="OrthoDB" id="9805134at2"/>
<feature type="DNA-binding region" description="H-T-H motif" evidence="2">
    <location>
        <begin position="26"/>
        <end position="45"/>
    </location>
</feature>
<keyword evidence="5" id="KW-1185">Reference proteome</keyword>
<evidence type="ECO:0000313" key="5">
    <source>
        <dbReference type="Proteomes" id="UP000282211"/>
    </source>
</evidence>
<dbReference type="InterPro" id="IPR036271">
    <property type="entry name" value="Tet_transcr_reg_TetR-rel_C_sf"/>
</dbReference>
<reference evidence="4 5" key="1">
    <citation type="submission" date="2018-10" db="EMBL/GenBank/DDBJ databases">
        <title>Genomic Encyclopedia of Type Strains, Phase IV (KMG-IV): sequencing the most valuable type-strain genomes for metagenomic binning, comparative biology and taxonomic classification.</title>
        <authorList>
            <person name="Goeker M."/>
        </authorList>
    </citation>
    <scope>NUCLEOTIDE SEQUENCE [LARGE SCALE GENOMIC DNA]</scope>
    <source>
        <strain evidence="4 5">DSM 22008</strain>
    </source>
</reference>
<evidence type="ECO:0000313" key="4">
    <source>
        <dbReference type="EMBL" id="RKQ68859.1"/>
    </source>
</evidence>
<dbReference type="SUPFAM" id="SSF48498">
    <property type="entry name" value="Tetracyclin repressor-like, C-terminal domain"/>
    <property type="match status" value="1"/>
</dbReference>
<dbReference type="SUPFAM" id="SSF46689">
    <property type="entry name" value="Homeodomain-like"/>
    <property type="match status" value="1"/>
</dbReference>
<dbReference type="Gene3D" id="1.10.357.10">
    <property type="entry name" value="Tetracycline Repressor, domain 2"/>
    <property type="match status" value="1"/>
</dbReference>
<keyword evidence="1 2" id="KW-0238">DNA-binding</keyword>
<dbReference type="PROSITE" id="PS50977">
    <property type="entry name" value="HTH_TETR_2"/>
    <property type="match status" value="1"/>
</dbReference>
<accession>A0A420WCV9</accession>
<evidence type="ECO:0000256" key="1">
    <source>
        <dbReference type="ARBA" id="ARBA00023125"/>
    </source>
</evidence>
<dbReference type="InterPro" id="IPR001647">
    <property type="entry name" value="HTH_TetR"/>
</dbReference>
<gene>
    <name evidence="4" type="ORF">DES40_1633</name>
</gene>
<sequence length="197" mass="22111">MEKITTAERILDAAEKELIVNGGFLEMASVASRANVSVGLAYHHFGSKTGMIAATIDRFYGPIRNIALGDVIPVDTEWLEREKSRAKTLIDYYYQHPLAPLVAGRLAREPEILDIEKAHLDALLQLGERNIIQGQKLGIVDADLSPTTTVALLMGGLRLAIYRALQMEHRPKKNELLEQIWLFTENALQPKHNHHKQ</sequence>
<dbReference type="Pfam" id="PF00440">
    <property type="entry name" value="TetR_N"/>
    <property type="match status" value="1"/>
</dbReference>
<dbReference type="InParanoid" id="A0A420WCV9"/>
<dbReference type="InterPro" id="IPR009057">
    <property type="entry name" value="Homeodomain-like_sf"/>
</dbReference>
<evidence type="ECO:0000256" key="2">
    <source>
        <dbReference type="PROSITE-ProRule" id="PRU00335"/>
    </source>
</evidence>
<dbReference type="GO" id="GO:0003677">
    <property type="term" value="F:DNA binding"/>
    <property type="evidence" value="ECO:0007669"/>
    <property type="project" value="UniProtKB-UniRule"/>
</dbReference>
<dbReference type="PANTHER" id="PTHR30055">
    <property type="entry name" value="HTH-TYPE TRANSCRIPTIONAL REGULATOR RUTR"/>
    <property type="match status" value="1"/>
</dbReference>
<evidence type="ECO:0000259" key="3">
    <source>
        <dbReference type="PROSITE" id="PS50977"/>
    </source>
</evidence>
<organism evidence="4 5">
    <name type="scientific">Litorimonas taeanensis</name>
    <dbReference type="NCBI Taxonomy" id="568099"/>
    <lineage>
        <taxon>Bacteria</taxon>
        <taxon>Pseudomonadati</taxon>
        <taxon>Pseudomonadota</taxon>
        <taxon>Alphaproteobacteria</taxon>
        <taxon>Maricaulales</taxon>
        <taxon>Robiginitomaculaceae</taxon>
    </lineage>
</organism>
<feature type="domain" description="HTH tetR-type" evidence="3">
    <location>
        <begin position="4"/>
        <end position="63"/>
    </location>
</feature>
<protein>
    <submittedName>
        <fullName evidence="4">TetR family transcriptional regulator</fullName>
    </submittedName>
</protein>
<dbReference type="RefSeq" id="WP_121100615.1">
    <property type="nucleotide sequence ID" value="NZ_RBII01000002.1"/>
</dbReference>
<name>A0A420WCV9_9PROT</name>
<dbReference type="EMBL" id="RBII01000002">
    <property type="protein sequence ID" value="RKQ68859.1"/>
    <property type="molecule type" value="Genomic_DNA"/>
</dbReference>
<comment type="caution">
    <text evidence="4">The sequence shown here is derived from an EMBL/GenBank/DDBJ whole genome shotgun (WGS) entry which is preliminary data.</text>
</comment>